<accession>A0ABT6AFN7</accession>
<keyword evidence="2" id="KW-0540">Nuclease</keyword>
<keyword evidence="2" id="KW-0255">Endonuclease</keyword>
<keyword evidence="3" id="KW-1185">Reference proteome</keyword>
<reference evidence="2 3" key="1">
    <citation type="submission" date="2023-03" db="EMBL/GenBank/DDBJ databases">
        <title>Draft assemblies of triclosan tolerant bacteria isolated from returned activated sludge.</title>
        <authorList>
            <person name="Van Hamelsveld S."/>
        </authorList>
    </citation>
    <scope>NUCLEOTIDE SEQUENCE [LARGE SCALE GENOMIC DNA]</scope>
    <source>
        <strain evidence="2 3">GW210010_S58</strain>
    </source>
</reference>
<dbReference type="Pfam" id="PF13391">
    <property type="entry name" value="HNH_2"/>
    <property type="match status" value="1"/>
</dbReference>
<dbReference type="GO" id="GO:0004519">
    <property type="term" value="F:endonuclease activity"/>
    <property type="evidence" value="ECO:0007669"/>
    <property type="project" value="UniProtKB-KW"/>
</dbReference>
<dbReference type="Proteomes" id="UP001216674">
    <property type="component" value="Unassembled WGS sequence"/>
</dbReference>
<keyword evidence="2" id="KW-0378">Hydrolase</keyword>
<feature type="domain" description="HNH nuclease" evidence="1">
    <location>
        <begin position="155"/>
        <end position="208"/>
    </location>
</feature>
<evidence type="ECO:0000259" key="1">
    <source>
        <dbReference type="Pfam" id="PF13391"/>
    </source>
</evidence>
<dbReference type="EMBL" id="JARJLM010000006">
    <property type="protein sequence ID" value="MDF3831420.1"/>
    <property type="molecule type" value="Genomic_DNA"/>
</dbReference>
<protein>
    <submittedName>
        <fullName evidence="2">HNH endonuclease</fullName>
    </submittedName>
</protein>
<evidence type="ECO:0000313" key="3">
    <source>
        <dbReference type="Proteomes" id="UP001216674"/>
    </source>
</evidence>
<proteinExistence type="predicted"/>
<evidence type="ECO:0000313" key="2">
    <source>
        <dbReference type="EMBL" id="MDF3831420.1"/>
    </source>
</evidence>
<dbReference type="RefSeq" id="WP_276263295.1">
    <property type="nucleotide sequence ID" value="NZ_JARJLM010000006.1"/>
</dbReference>
<comment type="caution">
    <text evidence="2">The sequence shown here is derived from an EMBL/GenBank/DDBJ whole genome shotgun (WGS) entry which is preliminary data.</text>
</comment>
<gene>
    <name evidence="2" type="ORF">P3W85_00355</name>
</gene>
<name>A0ABT6AFN7_9BURK</name>
<sequence length="263" mass="29397">MNTLQQALIEKIGHDHGFENVLSADVGAVILASARHTARVRVLSPLSDEYQVELFDVPPTLPVELSRAFPDARISDPIFWAHGESELAQMLRRAAALARALPNQPAHDFEAQVRAALEELPTNGIRNTEIERLIRQRVGQQAYRQAMLNYWGNACAVTGISVTEILRASHAKAWTDCANDEERLDVFNGFLLCAHLDALFDRFLISFDDTGQLLIAPTISARDLTMLGLSQPSRLRWITHSHLIYLRLHREQFTAALEAATKA</sequence>
<dbReference type="InterPro" id="IPR003615">
    <property type="entry name" value="HNH_nuc"/>
</dbReference>
<organism evidence="2 3">
    <name type="scientific">Cupriavidus basilensis</name>
    <dbReference type="NCBI Taxonomy" id="68895"/>
    <lineage>
        <taxon>Bacteria</taxon>
        <taxon>Pseudomonadati</taxon>
        <taxon>Pseudomonadota</taxon>
        <taxon>Betaproteobacteria</taxon>
        <taxon>Burkholderiales</taxon>
        <taxon>Burkholderiaceae</taxon>
        <taxon>Cupriavidus</taxon>
    </lineage>
</organism>